<dbReference type="EMBL" id="CT573072">
    <property type="protein sequence ID" value="CAJ72525.1"/>
    <property type="molecule type" value="Genomic_DNA"/>
</dbReference>
<gene>
    <name evidence="2" type="ORF">KsCSTR_07180</name>
    <name evidence="1" type="ORF">kustd1780</name>
</gene>
<evidence type="ECO:0000313" key="1">
    <source>
        <dbReference type="EMBL" id="CAJ72525.1"/>
    </source>
</evidence>
<dbReference type="Proteomes" id="UP000501926">
    <property type="component" value="Chromosome"/>
</dbReference>
<accession>Q1PZL2</accession>
<reference evidence="1" key="2">
    <citation type="submission" date="2006-01" db="EMBL/GenBank/DDBJ databases">
        <authorList>
            <person name="Genoscope"/>
        </authorList>
    </citation>
    <scope>NUCLEOTIDE SEQUENCE</scope>
</reference>
<dbReference type="AlphaFoldDB" id="Q1PZL2"/>
<name>Q1PZL2_KUEST</name>
<organism evidence="1">
    <name type="scientific">Kuenenia stuttgartiensis</name>
    <dbReference type="NCBI Taxonomy" id="174633"/>
    <lineage>
        <taxon>Bacteria</taxon>
        <taxon>Pseudomonadati</taxon>
        <taxon>Planctomycetota</taxon>
        <taxon>Candidatus Brocadiia</taxon>
        <taxon>Candidatus Brocadiales</taxon>
        <taxon>Candidatus Brocadiaceae</taxon>
        <taxon>Candidatus Kuenenia</taxon>
    </lineage>
</organism>
<sequence length="52" mass="5850">MPSNPEENGYTVSLRERGNNAWPCPYLSEQICLSGRLFIGFCVALQDLAPYQ</sequence>
<reference evidence="1" key="1">
    <citation type="journal article" date="2006" name="Nature">
        <title>Deciphering the evolution and metabolism of an anammox bacterium from a community genome.</title>
        <authorList>
            <person name="Strous M."/>
            <person name="Pelletier E."/>
            <person name="Mangenot S."/>
            <person name="Rattei T."/>
            <person name="Lehner A."/>
            <person name="Taylor M.W."/>
            <person name="Horn M."/>
            <person name="Daims H."/>
            <person name="Bartol-Mavel D."/>
            <person name="Wincker P."/>
            <person name="Barbe V."/>
            <person name="Fonknechten N."/>
            <person name="Vallenet D."/>
            <person name="Segurens B."/>
            <person name="Schenowitz-Truong C."/>
            <person name="Medigue C."/>
            <person name="Collingro A."/>
            <person name="Snel B."/>
            <person name="Dutilh B.E."/>
            <person name="OpDenCamp H.J.M."/>
            <person name="vanDerDrift C."/>
            <person name="Cirpus I."/>
            <person name="vanDePas-Schoonen K.T."/>
            <person name="Harhangi H.R."/>
            <person name="vanNiftrik L."/>
            <person name="Schmid M."/>
            <person name="Keltjens J."/>
            <person name="vanDeVossenberg J."/>
            <person name="Kartal B."/>
            <person name="Meier H."/>
            <person name="Frishman D."/>
            <person name="Huynen M.A."/>
            <person name="Mewes H."/>
            <person name="Weissenbach J."/>
            <person name="Jetten M.S.M."/>
            <person name="Wagner M."/>
            <person name="LePaslier D."/>
        </authorList>
    </citation>
    <scope>NUCLEOTIDE SEQUENCE</scope>
</reference>
<evidence type="ECO:0000313" key="3">
    <source>
        <dbReference type="Proteomes" id="UP000501926"/>
    </source>
</evidence>
<protein>
    <submittedName>
        <fullName evidence="1">Uncharacterized protein</fullName>
    </submittedName>
</protein>
<proteinExistence type="predicted"/>
<evidence type="ECO:0000313" key="2">
    <source>
        <dbReference type="EMBL" id="QII10097.1"/>
    </source>
</evidence>
<reference evidence="2 3" key="3">
    <citation type="submission" date="2020-02" db="EMBL/GenBank/DDBJ databases">
        <title>Newly sequenced genome of strain CSTR1 showed variability in Candidatus Kuenenia stuttgartiensis genomes.</title>
        <authorList>
            <person name="Ding C."/>
            <person name="Adrian L."/>
        </authorList>
    </citation>
    <scope>NUCLEOTIDE SEQUENCE [LARGE SCALE GENOMIC DNA]</scope>
    <source>
        <strain evidence="2 3">CSTR1</strain>
    </source>
</reference>
<dbReference type="EMBL" id="CP049055">
    <property type="protein sequence ID" value="QII10097.1"/>
    <property type="molecule type" value="Genomic_DNA"/>
</dbReference>